<dbReference type="SUPFAM" id="SSF51735">
    <property type="entry name" value="NAD(P)-binding Rossmann-fold domains"/>
    <property type="match status" value="1"/>
</dbReference>
<feature type="domain" description="XdhC- CoxI" evidence="1">
    <location>
        <begin position="12"/>
        <end position="60"/>
    </location>
</feature>
<evidence type="ECO:0000259" key="2">
    <source>
        <dbReference type="Pfam" id="PF13478"/>
    </source>
</evidence>
<dbReference type="PANTHER" id="PTHR30388:SF6">
    <property type="entry name" value="XANTHINE DEHYDROGENASE SUBUNIT A-RELATED"/>
    <property type="match status" value="1"/>
</dbReference>
<organism evidence="3 4">
    <name type="scientific">Planktomarina temperata RCA23</name>
    <dbReference type="NCBI Taxonomy" id="666509"/>
    <lineage>
        <taxon>Bacteria</taxon>
        <taxon>Pseudomonadati</taxon>
        <taxon>Pseudomonadota</taxon>
        <taxon>Alphaproteobacteria</taxon>
        <taxon>Rhodobacterales</taxon>
        <taxon>Paracoccaceae</taxon>
        <taxon>Planktomarina</taxon>
    </lineage>
</organism>
<dbReference type="Pfam" id="PF02625">
    <property type="entry name" value="XdhC_CoxI"/>
    <property type="match status" value="1"/>
</dbReference>
<keyword evidence="4" id="KW-1185">Reference proteome</keyword>
<dbReference type="NCBIfam" id="TIGR02964">
    <property type="entry name" value="xanthine_xdhC"/>
    <property type="match status" value="1"/>
</dbReference>
<evidence type="ECO:0000259" key="1">
    <source>
        <dbReference type="Pfam" id="PF02625"/>
    </source>
</evidence>
<reference evidence="3 4" key="1">
    <citation type="journal article" date="2014" name="ISME J.">
        <title>Adaptation of an abundant Roseobacter RCA organism to pelagic systems revealed by genomic and transcriptomic analyses.</title>
        <authorList>
            <person name="Voget S."/>
            <person name="Wemheuer B."/>
            <person name="Brinkhoff T."/>
            <person name="Vollmers J."/>
            <person name="Dietrich S."/>
            <person name="Giebel H.A."/>
            <person name="Beardsley C."/>
            <person name="Sardemann C."/>
            <person name="Bakenhus I."/>
            <person name="Billerbeck S."/>
            <person name="Daniel R."/>
            <person name="Simon M."/>
        </authorList>
    </citation>
    <scope>NUCLEOTIDE SEQUENCE [LARGE SCALE GENOMIC DNA]</scope>
    <source>
        <strain evidence="3 4">RCA23</strain>
    </source>
</reference>
<dbReference type="InterPro" id="IPR003777">
    <property type="entry name" value="XdhC_CoxI"/>
</dbReference>
<dbReference type="InterPro" id="IPR052698">
    <property type="entry name" value="MoCofactor_Util/Proc"/>
</dbReference>
<sequence length="306" mass="32737">MSFDLHHINAAIAAHGAVTRVVIADIKGSSPREIGAAMLLWPGGQSGSIGGGALEYQASQAPQPGLRRYPLGPELGQCCGGHVTLVTEHFTKPIDATDVFIRRIEGDMAMPLPIAQLQKARRNGSADPAALICTAGWLAETLTPAAQPLWIWGAGHVGRAVVHIASQMPELEVTWIDTSPERFPRTPPETVTLVPAENPAPLMAHAPRHAQHLIFTYAHSLDLSLCHAALLRGFDFCGLIGSASKWARFQRRLLALGHAPTQISKITCPIGDPNLGKQPISIAIGVTQALLLHNMNAKTRHRSALS</sequence>
<accession>A0AAN0RK21</accession>
<dbReference type="InterPro" id="IPR027051">
    <property type="entry name" value="XdhC_Rossmann_dom"/>
</dbReference>
<gene>
    <name evidence="3" type="primary">xdhC</name>
    <name evidence="3" type="ORF">RCA23_c21170</name>
</gene>
<dbReference type="Gene3D" id="3.40.50.720">
    <property type="entry name" value="NAD(P)-binding Rossmann-like Domain"/>
    <property type="match status" value="1"/>
</dbReference>
<feature type="domain" description="XdhC Rossmann" evidence="2">
    <location>
        <begin position="149"/>
        <end position="286"/>
    </location>
</feature>
<dbReference type="EMBL" id="CP003984">
    <property type="protein sequence ID" value="AII87648.1"/>
    <property type="molecule type" value="Genomic_DNA"/>
</dbReference>
<name>A0AAN0RK21_9RHOB</name>
<dbReference type="AlphaFoldDB" id="A0AAN0RK21"/>
<evidence type="ECO:0000313" key="4">
    <source>
        <dbReference type="Proteomes" id="UP000028680"/>
    </source>
</evidence>
<dbReference type="InterPro" id="IPR014308">
    <property type="entry name" value="Xanthine_DH_XdhC"/>
</dbReference>
<evidence type="ECO:0000313" key="3">
    <source>
        <dbReference type="EMBL" id="AII87648.1"/>
    </source>
</evidence>
<dbReference type="PANTHER" id="PTHR30388">
    <property type="entry name" value="ALDEHYDE OXIDOREDUCTASE MOLYBDENUM COFACTOR ASSEMBLY PROTEIN"/>
    <property type="match status" value="1"/>
</dbReference>
<dbReference type="InterPro" id="IPR036291">
    <property type="entry name" value="NAD(P)-bd_dom_sf"/>
</dbReference>
<protein>
    <submittedName>
        <fullName evidence="3">Xanthine dehydrogenase accessory protein XdhC</fullName>
    </submittedName>
</protein>
<dbReference type="RefSeq" id="WP_044050328.1">
    <property type="nucleotide sequence ID" value="NZ_CP003984.1"/>
</dbReference>
<dbReference type="KEGG" id="ptp:RCA23_c21170"/>
<proteinExistence type="predicted"/>
<dbReference type="Pfam" id="PF13478">
    <property type="entry name" value="XdhC_C"/>
    <property type="match status" value="1"/>
</dbReference>
<dbReference type="Proteomes" id="UP000028680">
    <property type="component" value="Chromosome"/>
</dbReference>